<name>A0A1N7J9D1_9GAMM</name>
<dbReference type="AlphaFoldDB" id="A0A1N7J9D1"/>
<dbReference type="RefSeq" id="WP_076514107.1">
    <property type="nucleotide sequence ID" value="NZ_FTOH01000001.1"/>
</dbReference>
<accession>A0A1N7J9D1</accession>
<sequence length="280" mass="31876">MATTPEAFFDIQDKNKRDLLWSIFGPSLLSSSVTPPLTEILPELCESRLKGTTLSPDFQSPRLGFRFEQLWQSALNSCEIPFIANQQITDEGRTLGELDLLIPRGQSTLHIELALKFYLGVEDDWVGPNRRDLLSRKIQHTFDHQLPLAQNPVALSEIKQLAPAPVQSFAIMRGCLFAPAHDVSAAPLPVEISPDHWSGYWCPIEQAHYLPEGHWYVLSKQDWLSPVFSSFAITRDELLKYLTCAYQYLSIPLAIARMEKLQNGWGETERWMMVAPDWHS</sequence>
<evidence type="ECO:0008006" key="3">
    <source>
        <dbReference type="Google" id="ProtNLM"/>
    </source>
</evidence>
<dbReference type="EMBL" id="FTOH01000001">
    <property type="protein sequence ID" value="SIS45910.1"/>
    <property type="molecule type" value="Genomic_DNA"/>
</dbReference>
<evidence type="ECO:0000313" key="1">
    <source>
        <dbReference type="EMBL" id="SIS45910.1"/>
    </source>
</evidence>
<gene>
    <name evidence="1" type="ORF">SAMN05421686_101505</name>
</gene>
<dbReference type="STRING" id="484498.SAMN05421686_101505"/>
<dbReference type="Pfam" id="PF08907">
    <property type="entry name" value="DUF1853"/>
    <property type="match status" value="1"/>
</dbReference>
<proteinExistence type="predicted"/>
<protein>
    <recommendedName>
        <fullName evidence="3">DUF1853 domain-containing protein</fullName>
    </recommendedName>
</protein>
<dbReference type="InterPro" id="IPR015003">
    <property type="entry name" value="DUF1853"/>
</dbReference>
<dbReference type="Proteomes" id="UP000185639">
    <property type="component" value="Unassembled WGS sequence"/>
</dbReference>
<keyword evidence="2" id="KW-1185">Reference proteome</keyword>
<evidence type="ECO:0000313" key="2">
    <source>
        <dbReference type="Proteomes" id="UP000185639"/>
    </source>
</evidence>
<organism evidence="1 2">
    <name type="scientific">Thalassolituus maritimus</name>
    <dbReference type="NCBI Taxonomy" id="484498"/>
    <lineage>
        <taxon>Bacteria</taxon>
        <taxon>Pseudomonadati</taxon>
        <taxon>Pseudomonadota</taxon>
        <taxon>Gammaproteobacteria</taxon>
        <taxon>Oceanospirillales</taxon>
        <taxon>Oceanospirillaceae</taxon>
        <taxon>Thalassolituus</taxon>
    </lineage>
</organism>
<dbReference type="OrthoDB" id="378654at2"/>
<reference evidence="2" key="1">
    <citation type="submission" date="2017-01" db="EMBL/GenBank/DDBJ databases">
        <authorList>
            <person name="Varghese N."/>
            <person name="Submissions S."/>
        </authorList>
    </citation>
    <scope>NUCLEOTIDE SEQUENCE [LARGE SCALE GENOMIC DNA]</scope>
    <source>
        <strain evidence="2">DSM 24913</strain>
    </source>
</reference>